<dbReference type="PRINTS" id="PR00376">
    <property type="entry name" value="IL1BCENZYME"/>
</dbReference>
<evidence type="ECO:0000256" key="1">
    <source>
        <dbReference type="ARBA" id="ARBA00010134"/>
    </source>
</evidence>
<dbReference type="Gene3D" id="3.40.50.1460">
    <property type="match status" value="1"/>
</dbReference>
<dbReference type="InterPro" id="IPR029030">
    <property type="entry name" value="Caspase-like_dom_sf"/>
</dbReference>
<name>A0AAV7KIB1_9METZ</name>
<evidence type="ECO:0000259" key="9">
    <source>
        <dbReference type="PROSITE" id="PS50208"/>
    </source>
</evidence>
<dbReference type="Proteomes" id="UP001165289">
    <property type="component" value="Unassembled WGS sequence"/>
</dbReference>
<dbReference type="GO" id="GO:0006915">
    <property type="term" value="P:apoptotic process"/>
    <property type="evidence" value="ECO:0007669"/>
    <property type="project" value="UniProtKB-KW"/>
</dbReference>
<comment type="similarity">
    <text evidence="1 7">Belongs to the peptidase C14A family.</text>
</comment>
<organism evidence="10 11">
    <name type="scientific">Oopsacas minuta</name>
    <dbReference type="NCBI Taxonomy" id="111878"/>
    <lineage>
        <taxon>Eukaryota</taxon>
        <taxon>Metazoa</taxon>
        <taxon>Porifera</taxon>
        <taxon>Hexactinellida</taxon>
        <taxon>Hexasterophora</taxon>
        <taxon>Lyssacinosida</taxon>
        <taxon>Leucopsacidae</taxon>
        <taxon>Oopsacas</taxon>
    </lineage>
</organism>
<dbReference type="SMART" id="SM00115">
    <property type="entry name" value="CASc"/>
    <property type="match status" value="1"/>
</dbReference>
<keyword evidence="5" id="KW-0378">Hydrolase</keyword>
<dbReference type="AlphaFoldDB" id="A0AAV7KIB1"/>
<dbReference type="InterPro" id="IPR015917">
    <property type="entry name" value="Pept_C14A"/>
</dbReference>
<evidence type="ECO:0000256" key="3">
    <source>
        <dbReference type="ARBA" id="ARBA00022703"/>
    </source>
</evidence>
<keyword evidence="2" id="KW-0645">Protease</keyword>
<dbReference type="EMBL" id="JAKMXF010000022">
    <property type="protein sequence ID" value="KAI6661082.1"/>
    <property type="molecule type" value="Genomic_DNA"/>
</dbReference>
<sequence>MDRIVQEYQYNIGSAPRGIGLIIVNHFHGQEKSRKGAGNEEENLRLLFTLMGLDTKVFIELNAKQIEGKLLETAAAPRLKTDSMFAVAISSHGCEEGLLGVRGDKDDFISTNQIRNIFNGNNCPNLAKKPKILLLNGCRGNGNEEIIESDNLSTKNIPEQLATTWSDFFTIYSCEFGTVALRSTYGGSIFIEMFLECYKAYGANLPFEMMMPIVNRKLMKTCAAKTRRYHIDDVPATQSCTWESSCTCILKVVPKDAVINKVPAKIQPDVDSFKLVWATCSKGLQGPNQMSGPRGLLITPNGQIYILDSVSRCIWVYSTDGEPMYQDISPKTYKQLVIGNLGLTYCWGMCLRDNFLFVSGTLALIKFSLVGGGLLTHKFHDVPISGMDIDENGIIYACERQSCKILLLDMDLNVLPEKLDLTHTLNPATDRLMDIKVLDDQLYILINMNTYIIQIFDKKGHHQRNLVSSKYLTECLYFAINRTTKTIFAGDIVTNELKAFSADGELMYKIGKHGDKRGNLIEPAGIDLTNDGEVVIVSPSKNKFMLQCFKVPPDM</sequence>
<dbReference type="PANTHER" id="PTHR47901">
    <property type="entry name" value="CASPASE RECRUITMENT DOMAIN-CONTAINING PROTEIN 18"/>
    <property type="match status" value="1"/>
</dbReference>
<gene>
    <name evidence="10" type="ORF">LOD99_13804</name>
</gene>
<dbReference type="InterPro" id="IPR011600">
    <property type="entry name" value="Pept_C14_caspase"/>
</dbReference>
<dbReference type="GO" id="GO:0004197">
    <property type="term" value="F:cysteine-type endopeptidase activity"/>
    <property type="evidence" value="ECO:0007669"/>
    <property type="project" value="InterPro"/>
</dbReference>
<evidence type="ECO:0000259" key="8">
    <source>
        <dbReference type="PROSITE" id="PS50207"/>
    </source>
</evidence>
<protein>
    <submittedName>
        <fullName evidence="10">Caspase-9-like isoform X5</fullName>
    </submittedName>
</protein>
<evidence type="ECO:0000256" key="7">
    <source>
        <dbReference type="RuleBase" id="RU003971"/>
    </source>
</evidence>
<dbReference type="InterPro" id="IPR002138">
    <property type="entry name" value="Pept_C14_p10"/>
</dbReference>
<dbReference type="SUPFAM" id="SSF52129">
    <property type="entry name" value="Caspase-like"/>
    <property type="match status" value="1"/>
</dbReference>
<dbReference type="InterPro" id="IPR002398">
    <property type="entry name" value="Pept_C14"/>
</dbReference>
<dbReference type="SUPFAM" id="SSF101898">
    <property type="entry name" value="NHL repeat"/>
    <property type="match status" value="1"/>
</dbReference>
<proteinExistence type="inferred from homology"/>
<keyword evidence="11" id="KW-1185">Reference proteome</keyword>
<dbReference type="PROSITE" id="PS50208">
    <property type="entry name" value="CASPASE_P20"/>
    <property type="match status" value="1"/>
</dbReference>
<evidence type="ECO:0000256" key="4">
    <source>
        <dbReference type="ARBA" id="ARBA00022737"/>
    </source>
</evidence>
<dbReference type="Gene3D" id="2.120.10.30">
    <property type="entry name" value="TolB, C-terminal domain"/>
    <property type="match status" value="2"/>
</dbReference>
<dbReference type="PROSITE" id="PS51125">
    <property type="entry name" value="NHL"/>
    <property type="match status" value="1"/>
</dbReference>
<dbReference type="InterPro" id="IPR001309">
    <property type="entry name" value="Pept_C14_p20"/>
</dbReference>
<keyword evidence="3" id="KW-0053">Apoptosis</keyword>
<evidence type="ECO:0000313" key="10">
    <source>
        <dbReference type="EMBL" id="KAI6661082.1"/>
    </source>
</evidence>
<feature type="domain" description="Caspase family p10" evidence="8">
    <location>
        <begin position="166"/>
        <end position="218"/>
    </location>
</feature>
<dbReference type="InterPro" id="IPR001258">
    <property type="entry name" value="NHL_repeat"/>
</dbReference>
<keyword evidence="4" id="KW-0677">Repeat</keyword>
<evidence type="ECO:0000256" key="5">
    <source>
        <dbReference type="ARBA" id="ARBA00022801"/>
    </source>
</evidence>
<dbReference type="PROSITE" id="PS50207">
    <property type="entry name" value="CASPASE_P10"/>
    <property type="match status" value="1"/>
</dbReference>
<accession>A0AAV7KIB1</accession>
<dbReference type="Pfam" id="PF00656">
    <property type="entry name" value="Peptidase_C14"/>
    <property type="match status" value="1"/>
</dbReference>
<comment type="caution">
    <text evidence="10">The sequence shown here is derived from an EMBL/GenBank/DDBJ whole genome shotgun (WGS) entry which is preliminary data.</text>
</comment>
<feature type="domain" description="Caspase family p20" evidence="9">
    <location>
        <begin position="16"/>
        <end position="142"/>
    </location>
</feature>
<dbReference type="GO" id="GO:0006508">
    <property type="term" value="P:proteolysis"/>
    <property type="evidence" value="ECO:0007669"/>
    <property type="project" value="UniProtKB-KW"/>
</dbReference>
<evidence type="ECO:0000313" key="11">
    <source>
        <dbReference type="Proteomes" id="UP001165289"/>
    </source>
</evidence>
<dbReference type="InterPro" id="IPR011042">
    <property type="entry name" value="6-blade_b-propeller_TolB-like"/>
</dbReference>
<feature type="repeat" description="NHL" evidence="6">
    <location>
        <begin position="285"/>
        <end position="320"/>
    </location>
</feature>
<dbReference type="PANTHER" id="PTHR47901:SF8">
    <property type="entry name" value="CASPASE-3"/>
    <property type="match status" value="1"/>
</dbReference>
<reference evidence="10 11" key="1">
    <citation type="journal article" date="2023" name="BMC Biol.">
        <title>The compact genome of the sponge Oopsacas minuta (Hexactinellida) is lacking key metazoan core genes.</title>
        <authorList>
            <person name="Santini S."/>
            <person name="Schenkelaars Q."/>
            <person name="Jourda C."/>
            <person name="Duchesne M."/>
            <person name="Belahbib H."/>
            <person name="Rocher C."/>
            <person name="Selva M."/>
            <person name="Riesgo A."/>
            <person name="Vervoort M."/>
            <person name="Leys S.P."/>
            <person name="Kodjabachian L."/>
            <person name="Le Bivic A."/>
            <person name="Borchiellini C."/>
            <person name="Claverie J.M."/>
            <person name="Renard E."/>
        </authorList>
    </citation>
    <scope>NUCLEOTIDE SEQUENCE [LARGE SCALE GENOMIC DNA]</scope>
    <source>
        <strain evidence="10">SPO-2</strain>
    </source>
</reference>
<evidence type="ECO:0000256" key="2">
    <source>
        <dbReference type="ARBA" id="ARBA00022670"/>
    </source>
</evidence>
<evidence type="ECO:0000256" key="6">
    <source>
        <dbReference type="PROSITE-ProRule" id="PRU00504"/>
    </source>
</evidence>